<protein>
    <submittedName>
        <fullName evidence="1">Uncharacterized protein</fullName>
    </submittedName>
</protein>
<name>A0A7W9PPQ9_9ACTN</name>
<proteinExistence type="predicted"/>
<comment type="caution">
    <text evidence="1">The sequence shown here is derived from an EMBL/GenBank/DDBJ whole genome shotgun (WGS) entry which is preliminary data.</text>
</comment>
<dbReference type="RefSeq" id="WP_184961735.1">
    <property type="nucleotide sequence ID" value="NZ_BAAAWF010000039.1"/>
</dbReference>
<sequence length="144" mass="15809">MVWSGLRQAERLTAQYGADLGTVLTWAEATQADHLLCPRLTTYCGAVKQPRTPRTLIEELSQFFTPGNQRVSRLVLRHRIARLGTAEPRSASSAPCSFSDHDLGDQDADNVVSDEVVQVGGDRQALLAAVLAGGAVRRWSREHR</sequence>
<dbReference type="Proteomes" id="UP000585836">
    <property type="component" value="Unassembled WGS sequence"/>
</dbReference>
<evidence type="ECO:0000313" key="2">
    <source>
        <dbReference type="Proteomes" id="UP000585836"/>
    </source>
</evidence>
<gene>
    <name evidence="1" type="ORF">FHS34_001112</name>
</gene>
<dbReference type="AlphaFoldDB" id="A0A7W9PPQ9"/>
<dbReference type="EMBL" id="JACHJK010000002">
    <property type="protein sequence ID" value="MBB5925658.1"/>
    <property type="molecule type" value="Genomic_DNA"/>
</dbReference>
<evidence type="ECO:0000313" key="1">
    <source>
        <dbReference type="EMBL" id="MBB5925658.1"/>
    </source>
</evidence>
<organism evidence="1 2">
    <name type="scientific">Streptomyces echinatus</name>
    <dbReference type="NCBI Taxonomy" id="67293"/>
    <lineage>
        <taxon>Bacteria</taxon>
        <taxon>Bacillati</taxon>
        <taxon>Actinomycetota</taxon>
        <taxon>Actinomycetes</taxon>
        <taxon>Kitasatosporales</taxon>
        <taxon>Streptomycetaceae</taxon>
        <taxon>Streptomyces</taxon>
    </lineage>
</organism>
<accession>A0A7W9PPQ9</accession>
<keyword evidence="2" id="KW-1185">Reference proteome</keyword>
<reference evidence="1 2" key="1">
    <citation type="submission" date="2020-08" db="EMBL/GenBank/DDBJ databases">
        <title>Genomic Encyclopedia of Type Strains, Phase III (KMG-III): the genomes of soil and plant-associated and newly described type strains.</title>
        <authorList>
            <person name="Whitman W."/>
        </authorList>
    </citation>
    <scope>NUCLEOTIDE SEQUENCE [LARGE SCALE GENOMIC DNA]</scope>
    <source>
        <strain evidence="1 2">CECT 3313</strain>
    </source>
</reference>